<comment type="caution">
    <text evidence="6">The sequence shown here is derived from an EMBL/GenBank/DDBJ whole genome shotgun (WGS) entry which is preliminary data.</text>
</comment>
<feature type="coiled-coil region" evidence="2">
    <location>
        <begin position="104"/>
        <end position="155"/>
    </location>
</feature>
<dbReference type="NCBIfam" id="TIGR01730">
    <property type="entry name" value="RND_mfp"/>
    <property type="match status" value="1"/>
</dbReference>
<keyword evidence="3" id="KW-0732">Signal</keyword>
<gene>
    <name evidence="6" type="ORF">AAK873_05725</name>
</gene>
<feature type="signal peptide" evidence="3">
    <location>
        <begin position="1"/>
        <end position="25"/>
    </location>
</feature>
<comment type="similarity">
    <text evidence="1">Belongs to the membrane fusion protein (MFP) (TC 8.A.1) family.</text>
</comment>
<keyword evidence="2" id="KW-0175">Coiled coil</keyword>
<proteinExistence type="inferred from homology"/>
<dbReference type="InterPro" id="IPR006143">
    <property type="entry name" value="RND_pump_MFP"/>
</dbReference>
<dbReference type="InterPro" id="IPR058792">
    <property type="entry name" value="Beta-barrel_RND_2"/>
</dbReference>
<protein>
    <submittedName>
        <fullName evidence="6">Efflux RND transporter periplasmic adaptor subunit</fullName>
    </submittedName>
</protein>
<dbReference type="PANTHER" id="PTHR30469">
    <property type="entry name" value="MULTIDRUG RESISTANCE PROTEIN MDTA"/>
    <property type="match status" value="1"/>
</dbReference>
<dbReference type="Pfam" id="PF25954">
    <property type="entry name" value="Beta-barrel_RND_2"/>
    <property type="match status" value="1"/>
</dbReference>
<dbReference type="Gene3D" id="2.40.50.100">
    <property type="match status" value="1"/>
</dbReference>
<name>A0ABV4CUQ7_9BACT</name>
<dbReference type="SUPFAM" id="SSF111369">
    <property type="entry name" value="HlyD-like secretion proteins"/>
    <property type="match status" value="1"/>
</dbReference>
<evidence type="ECO:0000256" key="3">
    <source>
        <dbReference type="SAM" id="SignalP"/>
    </source>
</evidence>
<evidence type="ECO:0000259" key="4">
    <source>
        <dbReference type="Pfam" id="PF25954"/>
    </source>
</evidence>
<dbReference type="RefSeq" id="WP_148464343.1">
    <property type="nucleotide sequence ID" value="NZ_JBCLPP010000012.1"/>
</dbReference>
<dbReference type="Pfam" id="PF25989">
    <property type="entry name" value="YknX_C"/>
    <property type="match status" value="1"/>
</dbReference>
<dbReference type="InterPro" id="IPR058637">
    <property type="entry name" value="YknX-like_C"/>
</dbReference>
<evidence type="ECO:0000256" key="1">
    <source>
        <dbReference type="ARBA" id="ARBA00009477"/>
    </source>
</evidence>
<feature type="domain" description="YknX-like C-terminal permuted SH3-like" evidence="5">
    <location>
        <begin position="272"/>
        <end position="341"/>
    </location>
</feature>
<evidence type="ECO:0000313" key="6">
    <source>
        <dbReference type="EMBL" id="MEY8245114.1"/>
    </source>
</evidence>
<sequence length="344" mass="38154">MNCNRYAAALLGLALMAAVPFHSCKGDGADKAIVAEVDERPNVEIRKVHRQSVDQLMSYTATVEAFKTNNITTSTPNRIKSILVDVGYKVAKGQKLVVLDDVNIDQLKVRLDNTEREYNRALELFNIGGGTKQAVDQMKTELDAARRQYDNMVENTILLSPINGVVTARNYDPGDMTGQQPILTIEQLRPVKVLINVSENEFTKVSKGMKVDVYLDVYGDEKFVGEVDLIYPVIDPATRTFTVEVVIANADERVRPGMFARVVMNFGTEERVVVPDRAIVKQTGSGEKFVYIYKDGKVDFSRVEIGQRLGDAYELLSGVENGDEVVISGQSRLADGIEVNVIKK</sequence>
<feature type="domain" description="CusB-like beta-barrel" evidence="4">
    <location>
        <begin position="193"/>
        <end position="264"/>
    </location>
</feature>
<accession>A0ABV4CUQ7</accession>
<evidence type="ECO:0000313" key="7">
    <source>
        <dbReference type="Proteomes" id="UP001565200"/>
    </source>
</evidence>
<organism evidence="6 7">
    <name type="scientific">Heminiphilus faecis</name>
    <dbReference type="NCBI Taxonomy" id="2601703"/>
    <lineage>
        <taxon>Bacteria</taxon>
        <taxon>Pseudomonadati</taxon>
        <taxon>Bacteroidota</taxon>
        <taxon>Bacteroidia</taxon>
        <taxon>Bacteroidales</taxon>
        <taxon>Muribaculaceae</taxon>
        <taxon>Heminiphilus</taxon>
    </lineage>
</organism>
<dbReference type="Proteomes" id="UP001565200">
    <property type="component" value="Unassembled WGS sequence"/>
</dbReference>
<dbReference type="Gene3D" id="1.10.287.470">
    <property type="entry name" value="Helix hairpin bin"/>
    <property type="match status" value="1"/>
</dbReference>
<dbReference type="PANTHER" id="PTHR30469:SF38">
    <property type="entry name" value="HLYD FAMILY SECRETION PROTEIN"/>
    <property type="match status" value="1"/>
</dbReference>
<evidence type="ECO:0000259" key="5">
    <source>
        <dbReference type="Pfam" id="PF25989"/>
    </source>
</evidence>
<keyword evidence="7" id="KW-1185">Reference proteome</keyword>
<reference evidence="6 7" key="1">
    <citation type="submission" date="2024-03" db="EMBL/GenBank/DDBJ databases">
        <title>Mouse gut bacterial collection (mGBC) of GemPharmatech.</title>
        <authorList>
            <person name="He Y."/>
            <person name="Dong L."/>
            <person name="Wu D."/>
            <person name="Gao X."/>
            <person name="Lin Z."/>
        </authorList>
    </citation>
    <scope>NUCLEOTIDE SEQUENCE [LARGE SCALE GENOMIC DNA]</scope>
    <source>
        <strain evidence="6 7">54-13</strain>
    </source>
</reference>
<dbReference type="Gene3D" id="2.40.30.170">
    <property type="match status" value="1"/>
</dbReference>
<dbReference type="EMBL" id="JBCLPP010000012">
    <property type="protein sequence ID" value="MEY8245114.1"/>
    <property type="molecule type" value="Genomic_DNA"/>
</dbReference>
<feature type="chain" id="PRO_5045218996" evidence="3">
    <location>
        <begin position="26"/>
        <end position="344"/>
    </location>
</feature>
<dbReference type="Gene3D" id="2.40.420.20">
    <property type="match status" value="1"/>
</dbReference>
<evidence type="ECO:0000256" key="2">
    <source>
        <dbReference type="SAM" id="Coils"/>
    </source>
</evidence>